<evidence type="ECO:0000313" key="2">
    <source>
        <dbReference type="Proteomes" id="UP000228614"/>
    </source>
</evidence>
<dbReference type="InterPro" id="IPR004401">
    <property type="entry name" value="YbaB/EbfC"/>
</dbReference>
<comment type="caution">
    <text evidence="1">The sequence shown here is derived from an EMBL/GenBank/DDBJ whole genome shotgun (WGS) entry which is preliminary data.</text>
</comment>
<evidence type="ECO:0000313" key="1">
    <source>
        <dbReference type="EMBL" id="PIR94824.1"/>
    </source>
</evidence>
<proteinExistence type="predicted"/>
<dbReference type="AlphaFoldDB" id="A0A2H0V6U1"/>
<accession>A0A2H0V6U1</accession>
<gene>
    <name evidence="1" type="ORF">COT95_02090</name>
</gene>
<evidence type="ECO:0008006" key="3">
    <source>
        <dbReference type="Google" id="ProtNLM"/>
    </source>
</evidence>
<dbReference type="Proteomes" id="UP000228614">
    <property type="component" value="Unassembled WGS sequence"/>
</dbReference>
<dbReference type="Pfam" id="PF02575">
    <property type="entry name" value="YbaB_DNA_bd"/>
    <property type="match status" value="1"/>
</dbReference>
<dbReference type="InterPro" id="IPR036894">
    <property type="entry name" value="YbaB-like_sf"/>
</dbReference>
<dbReference type="SUPFAM" id="SSF82607">
    <property type="entry name" value="YbaB-like"/>
    <property type="match status" value="1"/>
</dbReference>
<sequence length="91" mass="9905">MFNKLKQIKDLRSQAKTMQNALAGESASAERGGIKITMDGNMAVTGLTIAEGLTREQIENEMPKVINDVVKNVQKIMAKKMQEMGGIPGLN</sequence>
<protein>
    <recommendedName>
        <fullName evidence="3">Nucleoid-associated protein, YbaB/EbfC family</fullName>
    </recommendedName>
</protein>
<reference evidence="2" key="1">
    <citation type="submission" date="2017-09" db="EMBL/GenBank/DDBJ databases">
        <title>Depth-based differentiation of microbial function through sediment-hosted aquifers and enrichment of novel symbionts in the deep terrestrial subsurface.</title>
        <authorList>
            <person name="Probst A.J."/>
            <person name="Ladd B."/>
            <person name="Jarett J.K."/>
            <person name="Geller-Mcgrath D.E."/>
            <person name="Sieber C.M.K."/>
            <person name="Emerson J.B."/>
            <person name="Anantharaman K."/>
            <person name="Thomas B.C."/>
            <person name="Malmstrom R."/>
            <person name="Stieglmeier M."/>
            <person name="Klingl A."/>
            <person name="Woyke T."/>
            <person name="Ryan C.M."/>
            <person name="Banfield J.F."/>
        </authorList>
    </citation>
    <scope>NUCLEOTIDE SEQUENCE [LARGE SCALE GENOMIC DNA]</scope>
</reference>
<dbReference type="GO" id="GO:0003677">
    <property type="term" value="F:DNA binding"/>
    <property type="evidence" value="ECO:0007669"/>
    <property type="project" value="InterPro"/>
</dbReference>
<name>A0A2H0V6U1_9BACT</name>
<dbReference type="Gene3D" id="3.30.1310.10">
    <property type="entry name" value="Nucleoid-associated protein YbaB-like domain"/>
    <property type="match status" value="1"/>
</dbReference>
<dbReference type="EMBL" id="PFAN01000103">
    <property type="protein sequence ID" value="PIR94824.1"/>
    <property type="molecule type" value="Genomic_DNA"/>
</dbReference>
<organism evidence="1 2">
    <name type="scientific">Candidatus Falkowbacteria bacterium CG10_big_fil_rev_8_21_14_0_10_37_6</name>
    <dbReference type="NCBI Taxonomy" id="1974563"/>
    <lineage>
        <taxon>Bacteria</taxon>
        <taxon>Candidatus Falkowiibacteriota</taxon>
    </lineage>
</organism>